<dbReference type="Proteomes" id="UP001056120">
    <property type="component" value="Linkage Group LG18"/>
</dbReference>
<name>A0ACB9E7J2_9ASTR</name>
<evidence type="ECO:0000313" key="1">
    <source>
        <dbReference type="EMBL" id="KAI3754804.1"/>
    </source>
</evidence>
<organism evidence="1 2">
    <name type="scientific">Smallanthus sonchifolius</name>
    <dbReference type="NCBI Taxonomy" id="185202"/>
    <lineage>
        <taxon>Eukaryota</taxon>
        <taxon>Viridiplantae</taxon>
        <taxon>Streptophyta</taxon>
        <taxon>Embryophyta</taxon>
        <taxon>Tracheophyta</taxon>
        <taxon>Spermatophyta</taxon>
        <taxon>Magnoliopsida</taxon>
        <taxon>eudicotyledons</taxon>
        <taxon>Gunneridae</taxon>
        <taxon>Pentapetalae</taxon>
        <taxon>asterids</taxon>
        <taxon>campanulids</taxon>
        <taxon>Asterales</taxon>
        <taxon>Asteraceae</taxon>
        <taxon>Asteroideae</taxon>
        <taxon>Heliantheae alliance</taxon>
        <taxon>Millerieae</taxon>
        <taxon>Smallanthus</taxon>
    </lineage>
</organism>
<evidence type="ECO:0000313" key="2">
    <source>
        <dbReference type="Proteomes" id="UP001056120"/>
    </source>
</evidence>
<accession>A0ACB9E7J2</accession>
<dbReference type="EMBL" id="CM042035">
    <property type="protein sequence ID" value="KAI3754804.1"/>
    <property type="molecule type" value="Genomic_DNA"/>
</dbReference>
<comment type="caution">
    <text evidence="1">The sequence shown here is derived from an EMBL/GenBank/DDBJ whole genome shotgun (WGS) entry which is preliminary data.</text>
</comment>
<reference evidence="1 2" key="2">
    <citation type="journal article" date="2022" name="Mol. Ecol. Resour.">
        <title>The genomes of chicory, endive, great burdock and yacon provide insights into Asteraceae paleo-polyploidization history and plant inulin production.</title>
        <authorList>
            <person name="Fan W."/>
            <person name="Wang S."/>
            <person name="Wang H."/>
            <person name="Wang A."/>
            <person name="Jiang F."/>
            <person name="Liu H."/>
            <person name="Zhao H."/>
            <person name="Xu D."/>
            <person name="Zhang Y."/>
        </authorList>
    </citation>
    <scope>NUCLEOTIDE SEQUENCE [LARGE SCALE GENOMIC DNA]</scope>
    <source>
        <strain evidence="2">cv. Yunnan</strain>
        <tissue evidence="1">Leaves</tissue>
    </source>
</reference>
<gene>
    <name evidence="1" type="ORF">L1987_54595</name>
</gene>
<protein>
    <submittedName>
        <fullName evidence="1">Uncharacterized protein</fullName>
    </submittedName>
</protein>
<sequence length="617" mass="69428">MTAAQAHLSLCHLLHMILLISSIFHRVNSLENDTLLELKDSLTNGEKLTTWNPSTTPCNGNVPNWEGVLCMNDTVWGIRLEGKDLGGNIDTKIIMNLPSLITISFQNNSLEGEFPVFKRVRRLRSIFLTANKFSREIPMDAFDGMRRLKKLYLANNGFEGRIPSSLTTLPKLRDLLLENNRFEGEIPTFVRDNLTIVNFANNRLRGPIPKRLQNFSKSKFSGNSELCGSPFGECKVEIPTATIIMIALVVVAALAAITVAFIILQLFRPSSTNALQVPPYKKGASTDHDQMEQGCGKAAMVTVNKVDLSVKLTFLKDDTESFDLADLLKASAVVLGGGVFGSSYKTTLSRHKVLVVKRYNQMNNVTQDEFYKHMKKLGKLQHANLVPLIAFYYRKEEKLFLAGYVKNISLAVHLHGSRSEVNRRLDWPTRLKIVKGIARGLLHLYNELPSLITPHGHLKSSNVLLNQEFESLLTDYGLVPITNQEHARDVMIAFKSPEFKNHGRITKKTDVWSLGVLILEIMTGRFPANTFHYSKGGDLELTNFLDSVMKEDVTVDMFDKEIGGFDKNNEGEMLKLLNIGLSCCEPNVDKRWDIKEVVDRIEEVKENSDNDNDNDDD</sequence>
<keyword evidence="2" id="KW-1185">Reference proteome</keyword>
<proteinExistence type="predicted"/>
<reference evidence="2" key="1">
    <citation type="journal article" date="2022" name="Mol. Ecol. Resour.">
        <title>The genomes of chicory, endive, great burdock and yacon provide insights into Asteraceae palaeo-polyploidization history and plant inulin production.</title>
        <authorList>
            <person name="Fan W."/>
            <person name="Wang S."/>
            <person name="Wang H."/>
            <person name="Wang A."/>
            <person name="Jiang F."/>
            <person name="Liu H."/>
            <person name="Zhao H."/>
            <person name="Xu D."/>
            <person name="Zhang Y."/>
        </authorList>
    </citation>
    <scope>NUCLEOTIDE SEQUENCE [LARGE SCALE GENOMIC DNA]</scope>
    <source>
        <strain evidence="2">cv. Yunnan</strain>
    </source>
</reference>